<feature type="region of interest" description="Disordered" evidence="1">
    <location>
        <begin position="403"/>
        <end position="426"/>
    </location>
</feature>
<dbReference type="Pfam" id="PF02515">
    <property type="entry name" value="CoA_transf_3"/>
    <property type="match status" value="1"/>
</dbReference>
<dbReference type="AlphaFoldDB" id="A0A9X2WCP7"/>
<accession>A0A9X2WCP7</accession>
<feature type="compositionally biased region" description="Low complexity" evidence="1">
    <location>
        <begin position="407"/>
        <end position="426"/>
    </location>
</feature>
<dbReference type="Proteomes" id="UP001147830">
    <property type="component" value="Unassembled WGS sequence"/>
</dbReference>
<dbReference type="PANTHER" id="PTHR48228:SF5">
    <property type="entry name" value="ALPHA-METHYLACYL-COA RACEMASE"/>
    <property type="match status" value="1"/>
</dbReference>
<protein>
    <submittedName>
        <fullName evidence="2">CoA transferase</fullName>
    </submittedName>
</protein>
<name>A0A9X2WCP7_9GAMM</name>
<sequence>MTLPLSGMLVLDLSRLLPGPMCSMHLHDMGARVIKVEDTGAGDYTRSLGMPKGFVSPAFHILNRGKESISLDLSTAEGHELLMKLVAKADILLESFRPGVMKKLGLAYEQLKAVNPRLVACSISGFGQTGPWADKAGHDMNYCATAGVLDQVGEAGGAPTLSNFQIADLAGGSLSAAMAILGGVVGRLNSQLNGGAGEGCYLDVSMTDCTFAHNVIPLATMNLMGKSLPRGQDMLTGARPCYGIYKTADDLYMAVGSLEQKFWNQVCDVLGHPEWQNRYWDMGAKADQLRSEVAAVFASQPQSHWREVFADTDCCVTPILSPQQAFEHPQLLAREMVQVLTTAQGQKIRCPAPAIQFGEQKHITDKPGPEQGEHTLSVLQELALAEADIQQLLSRGVIRQAGHEMATSTDNSNKKSSTPSTKETTV</sequence>
<dbReference type="EMBL" id="JAOANI010000012">
    <property type="protein sequence ID" value="MCT7358003.1"/>
    <property type="molecule type" value="Genomic_DNA"/>
</dbReference>
<keyword evidence="2" id="KW-0808">Transferase</keyword>
<dbReference type="InterPro" id="IPR003673">
    <property type="entry name" value="CoA-Trfase_fam_III"/>
</dbReference>
<organism evidence="2 3">
    <name type="scientific">Thalassolituus pacificus</name>
    <dbReference type="NCBI Taxonomy" id="2975440"/>
    <lineage>
        <taxon>Bacteria</taxon>
        <taxon>Pseudomonadati</taxon>
        <taxon>Pseudomonadota</taxon>
        <taxon>Gammaproteobacteria</taxon>
        <taxon>Oceanospirillales</taxon>
        <taxon>Oceanospirillaceae</taxon>
        <taxon>Thalassolituus</taxon>
    </lineage>
</organism>
<evidence type="ECO:0000313" key="3">
    <source>
        <dbReference type="Proteomes" id="UP001147830"/>
    </source>
</evidence>
<dbReference type="InterPro" id="IPR023606">
    <property type="entry name" value="CoA-Trfase_III_dom_1_sf"/>
</dbReference>
<reference evidence="2" key="2">
    <citation type="submission" date="2022-08" db="EMBL/GenBank/DDBJ databases">
        <authorList>
            <person name="Dong C."/>
        </authorList>
    </citation>
    <scope>NUCLEOTIDE SEQUENCE</scope>
    <source>
        <strain evidence="2">59MF3M-4</strain>
    </source>
</reference>
<gene>
    <name evidence="2" type="ORF">NYR02_03070</name>
</gene>
<proteinExistence type="predicted"/>
<keyword evidence="3" id="KW-1185">Reference proteome</keyword>
<dbReference type="RefSeq" id="WP_260974929.1">
    <property type="nucleotide sequence ID" value="NZ_JAOANI010000012.1"/>
</dbReference>
<dbReference type="InterPro" id="IPR044855">
    <property type="entry name" value="CoA-Trfase_III_dom3_sf"/>
</dbReference>
<dbReference type="Gene3D" id="3.40.50.10540">
    <property type="entry name" value="Crotonobetainyl-coa:carnitine coa-transferase, domain 1"/>
    <property type="match status" value="2"/>
</dbReference>
<evidence type="ECO:0000313" key="2">
    <source>
        <dbReference type="EMBL" id="MCT7358003.1"/>
    </source>
</evidence>
<comment type="caution">
    <text evidence="2">The sequence shown here is derived from an EMBL/GenBank/DDBJ whole genome shotgun (WGS) entry which is preliminary data.</text>
</comment>
<dbReference type="PANTHER" id="PTHR48228">
    <property type="entry name" value="SUCCINYL-COA--D-CITRAMALATE COA-TRANSFERASE"/>
    <property type="match status" value="1"/>
</dbReference>
<reference evidence="2" key="1">
    <citation type="journal article" date="2022" name="Front. Microbiol.">
        <title>Genome-based taxonomic rearrangement of Oceanobacter-related bacteria including the description of Thalassolituus hydrocarbonoclasticus sp. nov. and Thalassolituus pacificus sp. nov. and emended description of the genus Thalassolituus.</title>
        <authorList>
            <person name="Dong C."/>
            <person name="Wei L."/>
            <person name="Wang J."/>
            <person name="Lai Q."/>
            <person name="Huang Z."/>
            <person name="Shao Z."/>
        </authorList>
    </citation>
    <scope>NUCLEOTIDE SEQUENCE</scope>
    <source>
        <strain evidence="2">59MF3M-4</strain>
    </source>
</reference>
<dbReference type="SUPFAM" id="SSF89796">
    <property type="entry name" value="CoA-transferase family III (CaiB/BaiF)"/>
    <property type="match status" value="1"/>
</dbReference>
<dbReference type="InterPro" id="IPR050509">
    <property type="entry name" value="CoA-transferase_III"/>
</dbReference>
<dbReference type="Gene3D" id="3.30.1540.10">
    <property type="entry name" value="formyl-coa transferase, domain 3"/>
    <property type="match status" value="1"/>
</dbReference>
<dbReference type="GO" id="GO:0016740">
    <property type="term" value="F:transferase activity"/>
    <property type="evidence" value="ECO:0007669"/>
    <property type="project" value="UniProtKB-KW"/>
</dbReference>
<evidence type="ECO:0000256" key="1">
    <source>
        <dbReference type="SAM" id="MobiDB-lite"/>
    </source>
</evidence>